<keyword evidence="3" id="KW-1185">Reference proteome</keyword>
<proteinExistence type="predicted"/>
<dbReference type="Gene3D" id="1.10.10.2910">
    <property type="match status" value="1"/>
</dbReference>
<dbReference type="Pfam" id="PF06114">
    <property type="entry name" value="Peptidase_M78"/>
    <property type="match status" value="1"/>
</dbReference>
<evidence type="ECO:0000313" key="3">
    <source>
        <dbReference type="Proteomes" id="UP000242205"/>
    </source>
</evidence>
<organism evidence="2 3">
    <name type="scientific">Pseudazoarcus pumilus</name>
    <dbReference type="NCBI Taxonomy" id="2067960"/>
    <lineage>
        <taxon>Bacteria</taxon>
        <taxon>Pseudomonadati</taxon>
        <taxon>Pseudomonadota</taxon>
        <taxon>Betaproteobacteria</taxon>
        <taxon>Rhodocyclales</taxon>
        <taxon>Zoogloeaceae</taxon>
        <taxon>Pseudazoarcus</taxon>
    </lineage>
</organism>
<dbReference type="KEGG" id="atw:C0099_08440"/>
<dbReference type="AlphaFoldDB" id="A0A2I6S6S0"/>
<dbReference type="EMBL" id="CP025682">
    <property type="protein sequence ID" value="AUN94960.1"/>
    <property type="molecule type" value="Genomic_DNA"/>
</dbReference>
<dbReference type="RefSeq" id="WP_102247026.1">
    <property type="nucleotide sequence ID" value="NZ_CP025682.1"/>
</dbReference>
<accession>A0A2I6S6S0</accession>
<feature type="domain" description="IrrE N-terminal-like" evidence="1">
    <location>
        <begin position="137"/>
        <end position="217"/>
    </location>
</feature>
<reference evidence="2 3" key="1">
    <citation type="submission" date="2018-01" db="EMBL/GenBank/DDBJ databases">
        <authorList>
            <person name="Fu G.-Y."/>
        </authorList>
    </citation>
    <scope>NUCLEOTIDE SEQUENCE [LARGE SCALE GENOMIC DNA]</scope>
    <source>
        <strain evidence="2 3">SY39</strain>
    </source>
</reference>
<name>A0A2I6S6S0_9RHOO</name>
<gene>
    <name evidence="2" type="ORF">C0099_08440</name>
</gene>
<dbReference type="InterPro" id="IPR052345">
    <property type="entry name" value="Rad_response_metalloprotease"/>
</dbReference>
<protein>
    <submittedName>
        <fullName evidence="2">Peptidase</fullName>
    </submittedName>
</protein>
<dbReference type="OrthoDB" id="9794834at2"/>
<evidence type="ECO:0000313" key="2">
    <source>
        <dbReference type="EMBL" id="AUN94960.1"/>
    </source>
</evidence>
<dbReference type="InterPro" id="IPR010359">
    <property type="entry name" value="IrrE_HExxH"/>
</dbReference>
<sequence>MSDATKSDISLDRKRLCNPWAHLDENGGFSAFTPIASQLSNRPTERFAAECSRFLQRTRSVKDPSDTQIMEFAVELQRMLWREHVRQNGGMSPSDPIQVLDPAFAIKRLGYGYHEEDTLGEMRNNGQTVEVAGVIDHESRHVKISKRHPPVTRLFSAAHELGHLLMHPQGGLHRDLPMDGARIARDKRERQADKFASYFLMPEKLLREEFKKRFLTEQFRISDETAFALANTTQSDLQRKASSLRALSRLLSEAQSYNRIRFISLAQQFGVSREAMAIRLEEIGAIS</sequence>
<evidence type="ECO:0000259" key="1">
    <source>
        <dbReference type="Pfam" id="PF06114"/>
    </source>
</evidence>
<dbReference type="PANTHER" id="PTHR43236">
    <property type="entry name" value="ANTITOXIN HIGA1"/>
    <property type="match status" value="1"/>
</dbReference>
<dbReference type="PANTHER" id="PTHR43236:SF2">
    <property type="entry name" value="BLL0069 PROTEIN"/>
    <property type="match status" value="1"/>
</dbReference>
<dbReference type="Proteomes" id="UP000242205">
    <property type="component" value="Chromosome"/>
</dbReference>